<dbReference type="Proteomes" id="UP000198922">
    <property type="component" value="Unassembled WGS sequence"/>
</dbReference>
<feature type="domain" description="Histidine phosphotransferase ChpT C-terminal" evidence="1">
    <location>
        <begin position="77"/>
        <end position="189"/>
    </location>
</feature>
<evidence type="ECO:0000259" key="1">
    <source>
        <dbReference type="Pfam" id="PF10090"/>
    </source>
</evidence>
<evidence type="ECO:0000313" key="2">
    <source>
        <dbReference type="EMBL" id="SDE09108.1"/>
    </source>
</evidence>
<name>A0A1G7A2C2_9RHOB</name>
<dbReference type="STRING" id="521013.SAMN04488567_0788"/>
<dbReference type="InterPro" id="IPR036890">
    <property type="entry name" value="HATPase_C_sf"/>
</dbReference>
<dbReference type="InterPro" id="IPR018762">
    <property type="entry name" value="ChpT_C"/>
</dbReference>
<sequence length="206" mass="21610">MSGSGDSLPALVASRICHDLINPVSAIGNGVELLAMIAAPGPEMALITESVNNAIARIRFFRIAFGAPAPGQLIGRAEIVATLDTLSHGGRTHYDWRPTEDQPRDALRLVYLLLQCVETALPQGGDVVILGSGAEWRIEASARRIRLDSDAWACLTDTVPMPPPDPGQVQFPLAAAALAASGGQLGLEACATHLALEVSSGSCRPR</sequence>
<organism evidence="2 3">
    <name type="scientific">Limimaricola pyoseonensis</name>
    <dbReference type="NCBI Taxonomy" id="521013"/>
    <lineage>
        <taxon>Bacteria</taxon>
        <taxon>Pseudomonadati</taxon>
        <taxon>Pseudomonadota</taxon>
        <taxon>Alphaproteobacteria</taxon>
        <taxon>Rhodobacterales</taxon>
        <taxon>Paracoccaceae</taxon>
        <taxon>Limimaricola</taxon>
    </lineage>
</organism>
<dbReference type="GO" id="GO:0016740">
    <property type="term" value="F:transferase activity"/>
    <property type="evidence" value="ECO:0007669"/>
    <property type="project" value="UniProtKB-KW"/>
</dbReference>
<dbReference type="Pfam" id="PF10090">
    <property type="entry name" value="HPTransfase"/>
    <property type="match status" value="1"/>
</dbReference>
<protein>
    <submittedName>
        <fullName evidence="2">Histidine phosphotransferase ChpT</fullName>
    </submittedName>
</protein>
<dbReference type="Gene3D" id="3.30.565.10">
    <property type="entry name" value="Histidine kinase-like ATPase, C-terminal domain"/>
    <property type="match status" value="1"/>
</dbReference>
<dbReference type="RefSeq" id="WP_165612515.1">
    <property type="nucleotide sequence ID" value="NZ_FNAT01000001.1"/>
</dbReference>
<accession>A0A1G7A2C2</accession>
<reference evidence="3" key="1">
    <citation type="submission" date="2016-10" db="EMBL/GenBank/DDBJ databases">
        <authorList>
            <person name="Varghese N."/>
            <person name="Submissions S."/>
        </authorList>
    </citation>
    <scope>NUCLEOTIDE SEQUENCE [LARGE SCALE GENOMIC DNA]</scope>
    <source>
        <strain evidence="3">DSM 21424</strain>
    </source>
</reference>
<dbReference type="EMBL" id="FNAT01000001">
    <property type="protein sequence ID" value="SDE09108.1"/>
    <property type="molecule type" value="Genomic_DNA"/>
</dbReference>
<keyword evidence="3" id="KW-1185">Reference proteome</keyword>
<gene>
    <name evidence="2" type="ORF">SAMN04488567_0788</name>
</gene>
<proteinExistence type="predicted"/>
<dbReference type="AlphaFoldDB" id="A0A1G7A2C2"/>
<dbReference type="Gene3D" id="1.10.287.130">
    <property type="match status" value="1"/>
</dbReference>
<evidence type="ECO:0000313" key="3">
    <source>
        <dbReference type="Proteomes" id="UP000198922"/>
    </source>
</evidence>
<keyword evidence="2" id="KW-0808">Transferase</keyword>